<comment type="caution">
    <text evidence="2">The sequence shown here is derived from an EMBL/GenBank/DDBJ whole genome shotgun (WGS) entry which is preliminary data.</text>
</comment>
<evidence type="ECO:0000256" key="1">
    <source>
        <dbReference type="SAM" id="SignalP"/>
    </source>
</evidence>
<dbReference type="HAMAP" id="MF_01411">
    <property type="entry name" value="LPS_assembly_LptD"/>
    <property type="match status" value="1"/>
</dbReference>
<dbReference type="EMBL" id="NXID01000004">
    <property type="protein sequence ID" value="RXK16749.1"/>
    <property type="molecule type" value="Genomic_DNA"/>
</dbReference>
<dbReference type="AlphaFoldDB" id="A0AAX2AI99"/>
<feature type="signal peptide" evidence="1">
    <location>
        <begin position="1"/>
        <end position="19"/>
    </location>
</feature>
<dbReference type="PANTHER" id="PTHR30189:SF1">
    <property type="entry name" value="LPS-ASSEMBLY PROTEIN LPTD"/>
    <property type="match status" value="1"/>
</dbReference>
<protein>
    <submittedName>
        <fullName evidence="2">Organic solvent tolerance protein</fullName>
    </submittedName>
</protein>
<keyword evidence="1" id="KW-0732">Signal</keyword>
<keyword evidence="3" id="KW-1185">Reference proteome</keyword>
<gene>
    <name evidence="2" type="ORF">CP985_02085</name>
</gene>
<evidence type="ECO:0000313" key="2">
    <source>
        <dbReference type="EMBL" id="RXK16749.1"/>
    </source>
</evidence>
<dbReference type="KEGG" id="amyt:AMYT_1490"/>
<sequence length="700" mass="81919">MFKKLVFICLVALCSKVSAKDLNSEKFQIVANNVDSENDSIIATGDVVIFSSSYYASAKKVVYNQKNDTFEFFDDVLIIKDNKIQTQSDYAFLDNTNNALYQKPSLIFENAGNIWINSKESKKDKEIITLEDSVLSSCDCEDPTWSIKASSAKYNSETKWLHAFNTRLYIKDIPVLYTPYFGFSTDRSRRTGLLLPTVGYGKNEGFVYVQPIFIAPAENYDFEIIPQIRTNRGKGIYGYFRMADSKYSNLSIGTGYFKEKSDYFEEEELRNQEHYGWEIKYERTKLFSNDESQDGLYVDAKYFNDIEYRNIEDRDYNEDEEKKVESKINYFYNTSNYYSGLYFRHYKDMSLESNRTTMQELPQLHFHKYSQPAFLDNLLYSIDTRYTNHTRDEGITAQKYDLNIPISYSIPLFDDYLQFIIKNETVLNHYKYSNTDLKLKDGTFVENITTLGLSTDLLKPYDSFIHTMNLSASYVDATTLEKTGDLYSINTSTNELSVFPINETKRAIELALNQSFYDIEDLRQIINHKLKQSIAFDNFNNPKLQNLENEIIYNYFLGTISNKVIYNHEDNTFIENSTAFTLSYEDFILTLSYYMSKDTPNSGKEDLESYNINANYTISNDYKIGYYENYNIKDKLRSKQGILFSILDRCWELDFRLEKEIKASSSELYTRKKQDVFYVQLLLKPIGGIQQNYKVKDNRE</sequence>
<organism evidence="2 3">
    <name type="scientific">Malaciobacter mytili LMG 24559</name>
    <dbReference type="NCBI Taxonomy" id="1032238"/>
    <lineage>
        <taxon>Bacteria</taxon>
        <taxon>Pseudomonadati</taxon>
        <taxon>Campylobacterota</taxon>
        <taxon>Epsilonproteobacteria</taxon>
        <taxon>Campylobacterales</taxon>
        <taxon>Arcobacteraceae</taxon>
        <taxon>Malaciobacter</taxon>
    </lineage>
</organism>
<dbReference type="GO" id="GO:0015920">
    <property type="term" value="P:lipopolysaccharide transport"/>
    <property type="evidence" value="ECO:0007669"/>
    <property type="project" value="InterPro"/>
</dbReference>
<dbReference type="GO" id="GO:0009279">
    <property type="term" value="C:cell outer membrane"/>
    <property type="evidence" value="ECO:0007669"/>
    <property type="project" value="InterPro"/>
</dbReference>
<dbReference type="RefSeq" id="WP_114841919.1">
    <property type="nucleotide sequence ID" value="NZ_CP031219.1"/>
</dbReference>
<dbReference type="GO" id="GO:0043165">
    <property type="term" value="P:Gram-negative-bacterium-type cell outer membrane assembly"/>
    <property type="evidence" value="ECO:0007669"/>
    <property type="project" value="InterPro"/>
</dbReference>
<feature type="chain" id="PRO_5043813570" evidence="1">
    <location>
        <begin position="20"/>
        <end position="700"/>
    </location>
</feature>
<dbReference type="PANTHER" id="PTHR30189">
    <property type="entry name" value="LPS-ASSEMBLY PROTEIN"/>
    <property type="match status" value="1"/>
</dbReference>
<evidence type="ECO:0000313" key="3">
    <source>
        <dbReference type="Proteomes" id="UP000290092"/>
    </source>
</evidence>
<dbReference type="InterPro" id="IPR050218">
    <property type="entry name" value="LptD"/>
</dbReference>
<accession>A0AAX2AI99</accession>
<dbReference type="Proteomes" id="UP000290092">
    <property type="component" value="Unassembled WGS sequence"/>
</dbReference>
<name>A0AAX2AI99_9BACT</name>
<proteinExistence type="inferred from homology"/>
<reference evidence="2 3" key="1">
    <citation type="submission" date="2017-09" db="EMBL/GenBank/DDBJ databases">
        <title>Genomics of the genus Arcobacter.</title>
        <authorList>
            <person name="Perez-Cataluna A."/>
            <person name="Figueras M.J."/>
            <person name="Salas-Masso N."/>
        </authorList>
    </citation>
    <scope>NUCLEOTIDE SEQUENCE [LARGE SCALE GENOMIC DNA]</scope>
    <source>
        <strain evidence="2 3">CECT 7386</strain>
    </source>
</reference>
<dbReference type="InterPro" id="IPR020889">
    <property type="entry name" value="LipoPS_assembly_LptD"/>
</dbReference>
<dbReference type="GO" id="GO:1990351">
    <property type="term" value="C:transporter complex"/>
    <property type="evidence" value="ECO:0007669"/>
    <property type="project" value="TreeGrafter"/>
</dbReference>